<sequence>MTDSVGPPGLNAARCLAPVAHATGKHSVSPPGLVAMQLDSIEDIARIIFNAMVFQHCKVLVFKTAL</sequence>
<proteinExistence type="predicted"/>
<evidence type="ECO:0000313" key="2">
    <source>
        <dbReference type="Proteomes" id="UP000318081"/>
    </source>
</evidence>
<gene>
    <name evidence="1" type="ORF">TBK1r_18770</name>
</gene>
<dbReference type="EMBL" id="CP036432">
    <property type="protein sequence ID" value="QDV82945.1"/>
    <property type="molecule type" value="Genomic_DNA"/>
</dbReference>
<accession>A0ABX5XPP4</accession>
<reference evidence="1 2" key="1">
    <citation type="submission" date="2019-02" db="EMBL/GenBank/DDBJ databases">
        <title>Deep-cultivation of Planctomycetes and their phenomic and genomic characterization uncovers novel biology.</title>
        <authorList>
            <person name="Wiegand S."/>
            <person name="Jogler M."/>
            <person name="Boedeker C."/>
            <person name="Pinto D."/>
            <person name="Vollmers J."/>
            <person name="Rivas-Marin E."/>
            <person name="Kohn T."/>
            <person name="Peeters S.H."/>
            <person name="Heuer A."/>
            <person name="Rast P."/>
            <person name="Oberbeckmann S."/>
            <person name="Bunk B."/>
            <person name="Jeske O."/>
            <person name="Meyerdierks A."/>
            <person name="Storesund J.E."/>
            <person name="Kallscheuer N."/>
            <person name="Luecker S."/>
            <person name="Lage O.M."/>
            <person name="Pohl T."/>
            <person name="Merkel B.J."/>
            <person name="Hornburger P."/>
            <person name="Mueller R.-W."/>
            <person name="Bruemmer F."/>
            <person name="Labrenz M."/>
            <person name="Spormann A.M."/>
            <person name="Op den Camp H."/>
            <person name="Overmann J."/>
            <person name="Amann R."/>
            <person name="Jetten M.S.M."/>
            <person name="Mascher T."/>
            <person name="Medema M.H."/>
            <person name="Devos D.P."/>
            <person name="Kaster A.-K."/>
            <person name="Ovreas L."/>
            <person name="Rohde M."/>
            <person name="Galperin M.Y."/>
            <person name="Jogler C."/>
        </authorList>
    </citation>
    <scope>NUCLEOTIDE SEQUENCE [LARGE SCALE GENOMIC DNA]</scope>
    <source>
        <strain evidence="1 2">TBK1r</strain>
    </source>
</reference>
<dbReference type="Proteomes" id="UP000318081">
    <property type="component" value="Chromosome"/>
</dbReference>
<name>A0ABX5XPP4_9BACT</name>
<organism evidence="1 2">
    <name type="scientific">Stieleria magnilauensis</name>
    <dbReference type="NCBI Taxonomy" id="2527963"/>
    <lineage>
        <taxon>Bacteria</taxon>
        <taxon>Pseudomonadati</taxon>
        <taxon>Planctomycetota</taxon>
        <taxon>Planctomycetia</taxon>
        <taxon>Pirellulales</taxon>
        <taxon>Pirellulaceae</taxon>
        <taxon>Stieleria</taxon>
    </lineage>
</organism>
<evidence type="ECO:0000313" key="1">
    <source>
        <dbReference type="EMBL" id="QDV82945.1"/>
    </source>
</evidence>
<keyword evidence="2" id="KW-1185">Reference proteome</keyword>
<protein>
    <submittedName>
        <fullName evidence="1">Uncharacterized protein</fullName>
    </submittedName>
</protein>